<dbReference type="AlphaFoldDB" id="Q5WJ47"/>
<keyword evidence="2" id="KW-1185">Reference proteome</keyword>
<dbReference type="KEGG" id="bcl:ABC1069"/>
<evidence type="ECO:0000313" key="2">
    <source>
        <dbReference type="Proteomes" id="UP000001168"/>
    </source>
</evidence>
<gene>
    <name evidence="1" type="ordered locus">ABC1069</name>
</gene>
<dbReference type="HOGENOM" id="CLU_796097_0_0_9"/>
<dbReference type="EMBL" id="AP006627">
    <property type="protein sequence ID" value="BAD63608.1"/>
    <property type="molecule type" value="Genomic_DNA"/>
</dbReference>
<reference evidence="1 2" key="2">
    <citation type="journal article" date="1995" name="Appl. Microbiol. Biotechnol.">
        <title>Purification and properties of an alkaline protease from alkalophilic Bacillus sp. KSM-K16.</title>
        <authorList>
            <person name="Kobayashi T."/>
            <person name="Hakamada Y."/>
            <person name="Adachi S."/>
            <person name="Hitomi J."/>
            <person name="Yoshimatsu T."/>
            <person name="Koike K."/>
            <person name="Kawai S."/>
            <person name="Ito S."/>
        </authorList>
    </citation>
    <scope>NUCLEOTIDE SEQUENCE [LARGE SCALE GENOMIC DNA]</scope>
    <source>
        <strain evidence="1 2">KSM-K16</strain>
    </source>
</reference>
<name>Q5WJ47_SHOC1</name>
<reference evidence="2" key="4">
    <citation type="submission" date="2003-10" db="EMBL/GenBank/DDBJ databases">
        <title>The complete genome sequence of the alkaliphilic Bacillus clausii KSM-K16.</title>
        <authorList>
            <person name="Takaki Y."/>
            <person name="Kageyama Y."/>
            <person name="Shimamura S."/>
            <person name="Suzuki H."/>
            <person name="Nishi S."/>
            <person name="Hatada Y."/>
            <person name="Kawai S."/>
            <person name="Ito S."/>
            <person name="Horikoshi K."/>
        </authorList>
    </citation>
    <scope>NUCLEOTIDE SEQUENCE [LARGE SCALE GENOMIC DNA]</scope>
    <source>
        <strain evidence="2">KSM-K16</strain>
    </source>
</reference>
<proteinExistence type="predicted"/>
<evidence type="ECO:0000313" key="1">
    <source>
        <dbReference type="EMBL" id="BAD63608.1"/>
    </source>
</evidence>
<protein>
    <recommendedName>
        <fullName evidence="3">Tetratricopeptide repeat protein</fullName>
    </recommendedName>
</protein>
<dbReference type="Proteomes" id="UP000001168">
    <property type="component" value="Chromosome"/>
</dbReference>
<organism evidence="1 2">
    <name type="scientific">Shouchella clausii (strain KSM-K16)</name>
    <name type="common">Alkalihalobacillus clausii</name>
    <dbReference type="NCBI Taxonomy" id="66692"/>
    <lineage>
        <taxon>Bacteria</taxon>
        <taxon>Bacillati</taxon>
        <taxon>Bacillota</taxon>
        <taxon>Bacilli</taxon>
        <taxon>Bacillales</taxon>
        <taxon>Bacillaceae</taxon>
        <taxon>Shouchella</taxon>
    </lineage>
</organism>
<accession>Q5WJ47</accession>
<sequence length="338" mass="39458">MLEVKEKAGTLMLQKGWSDLLLNEARMKELVNSNEYTFEEVLLITQHLMPDKFIPLMNVYAASSKKLQHVRDAFEYATLHEQFDILEILINTHKEDELLWEVVRVYQLVYDILTNQIDEEESLQTARNLYAATNNRMVRMRLEFVELNQSYKNGTLRGARIIENRMRNTFKLVEPCYMKSVLAAKYSLLIGSVLLYHEGTIEEAENYLLASIVNKSSSEAILSACYHALGQIYLVQNKQNLCVDSYEKAINYATASTLNHYKVNLENEFFPFARNMLGQVFDIENVADEERVHQYIVRGENQQALSLISDLEKQGKARLFYCFIKEKQQKMWIIFCNR</sequence>
<reference evidence="1 2" key="3">
    <citation type="journal article" date="1997" name="Protein Eng.">
        <title>High-resolution crystal structure of M-protease: phylogeny aided analysis of the high-alkaline adaptation mechanism.</title>
        <authorList>
            <person name="Shirai T."/>
            <person name="Suzuki A."/>
            <person name="Yamane T."/>
            <person name="Ashida T."/>
            <person name="Kobayashi T."/>
            <person name="Ito S."/>
        </authorList>
    </citation>
    <scope>NUCLEOTIDE SEQUENCE [LARGE SCALE GENOMIC DNA]</scope>
    <source>
        <strain evidence="1 2">KSM-K16</strain>
    </source>
</reference>
<reference evidence="1 2" key="5">
    <citation type="journal article" date="2007" name="Extremophiles">
        <title>Intragenomic diversity of the V1 regions of 16S rRNA genes in high-alkaline protease-producing Bacillus clausii spp.</title>
        <authorList>
            <person name="Kageyama Y."/>
            <person name="Takaki Y."/>
            <person name="Shimamura S."/>
            <person name="Nishi S."/>
            <person name="Nogi Y."/>
            <person name="Uchimura K."/>
            <person name="Kobayashi T."/>
            <person name="Hitomi J."/>
            <person name="Ozaki K."/>
            <person name="Kawai S."/>
            <person name="Ito S."/>
            <person name="Horikoshi K."/>
        </authorList>
    </citation>
    <scope>NUCLEOTIDE SEQUENCE [LARGE SCALE GENOMIC DNA]</scope>
    <source>
        <strain evidence="1 2">KSM-K16</strain>
    </source>
</reference>
<dbReference type="OrthoDB" id="2926707at2"/>
<dbReference type="RefSeq" id="WP_011245924.1">
    <property type="nucleotide sequence ID" value="NC_006582.1"/>
</dbReference>
<evidence type="ECO:0008006" key="3">
    <source>
        <dbReference type="Google" id="ProtNLM"/>
    </source>
</evidence>
<reference evidence="1 2" key="1">
    <citation type="journal article" date="1994" name="J. Ferment. Bioeng.">
        <title>Molecular cloning and nucleotide sequence of the gene for an alkaline protease from the alkalophilic Bacillus sp. KSM-K16.</title>
        <authorList>
            <person name="Hakamada Y."/>
            <person name="Kobayashi T."/>
            <person name="Hitomi J."/>
            <person name="Kawai S."/>
            <person name="Ito S."/>
        </authorList>
    </citation>
    <scope>NUCLEOTIDE SEQUENCE [LARGE SCALE GENOMIC DNA]</scope>
    <source>
        <strain evidence="1 2">KSM-K16</strain>
    </source>
</reference>